<evidence type="ECO:0000313" key="3">
    <source>
        <dbReference type="EMBL" id="QUO46559.1"/>
    </source>
</evidence>
<dbReference type="KEGG" id="hss:J7656_07940"/>
<evidence type="ECO:0000313" key="4">
    <source>
        <dbReference type="Proteomes" id="UP000679341"/>
    </source>
</evidence>
<gene>
    <name evidence="3" type="ORF">J7656_07940</name>
</gene>
<organism evidence="3 4">
    <name type="scientific">Halorubrum ruber</name>
    <dbReference type="NCBI Taxonomy" id="2982524"/>
    <lineage>
        <taxon>Archaea</taxon>
        <taxon>Methanobacteriati</taxon>
        <taxon>Methanobacteriota</taxon>
        <taxon>Stenosarchaea group</taxon>
        <taxon>Halobacteria</taxon>
        <taxon>Halobacteriales</taxon>
        <taxon>Haloferacaceae</taxon>
        <taxon>Halorubrum</taxon>
    </lineage>
</organism>
<evidence type="ECO:0000256" key="2">
    <source>
        <dbReference type="SAM" id="Phobius"/>
    </source>
</evidence>
<dbReference type="RefSeq" id="WP_017343408.1">
    <property type="nucleotide sequence ID" value="NZ_CP073695.1"/>
</dbReference>
<keyword evidence="4" id="KW-1185">Reference proteome</keyword>
<dbReference type="Pfam" id="PF26262">
    <property type="entry name" value="DUF8066"/>
    <property type="match status" value="1"/>
</dbReference>
<dbReference type="InterPro" id="IPR058379">
    <property type="entry name" value="DUF8066"/>
</dbReference>
<sequence>MAHDPLSPSEALRTPIGAVLASVSLLVFVYSILIVGQILFGVWVVLVLAAGPYLSYRLLAALDSLADGAQRIADAREREVRGDDGARFDRPVDRDASETRERSGERATERER</sequence>
<keyword evidence="2" id="KW-0812">Transmembrane</keyword>
<keyword evidence="2" id="KW-1133">Transmembrane helix</keyword>
<proteinExistence type="predicted"/>
<feature type="region of interest" description="Disordered" evidence="1">
    <location>
        <begin position="77"/>
        <end position="112"/>
    </location>
</feature>
<dbReference type="AlphaFoldDB" id="A0A8T8LHB9"/>
<accession>A0A8T8LHB9</accession>
<reference evidence="3 4" key="1">
    <citation type="submission" date="2021-03" db="EMBL/GenBank/DDBJ databases">
        <title>Halorubrum sodomense MBLA0099, Whole genome shotgun sequencing.</title>
        <authorList>
            <person name="Seo M.-J."/>
            <person name="Cho E.-S."/>
            <person name="Hwang C.Y."/>
        </authorList>
    </citation>
    <scope>NUCLEOTIDE SEQUENCE [LARGE SCALE GENOMIC DNA]</scope>
    <source>
        <strain evidence="3 4">MBLA0099</strain>
    </source>
</reference>
<protein>
    <submittedName>
        <fullName evidence="3">Uncharacterized protein</fullName>
    </submittedName>
</protein>
<evidence type="ECO:0000256" key="1">
    <source>
        <dbReference type="SAM" id="MobiDB-lite"/>
    </source>
</evidence>
<name>A0A8T8LHB9_9EURY</name>
<dbReference type="OrthoDB" id="330254at2157"/>
<dbReference type="EMBL" id="CP073695">
    <property type="protein sequence ID" value="QUO46559.1"/>
    <property type="molecule type" value="Genomic_DNA"/>
</dbReference>
<keyword evidence="2" id="KW-0472">Membrane</keyword>
<dbReference type="Proteomes" id="UP000679341">
    <property type="component" value="Chromosome"/>
</dbReference>
<feature type="transmembrane region" description="Helical" evidence="2">
    <location>
        <begin position="16"/>
        <end position="49"/>
    </location>
</feature>
<dbReference type="GeneID" id="64827462"/>